<dbReference type="Proteomes" id="UP000178558">
    <property type="component" value="Unassembled WGS sequence"/>
</dbReference>
<evidence type="ECO:0000313" key="2">
    <source>
        <dbReference type="Proteomes" id="UP000178558"/>
    </source>
</evidence>
<sequence>MTTFQKIVIALLILIFTSTLYPNLFRKGMGLVVDGTVGFVGRSLGLSEKGISEKTRRALEDRKSEEEEALITISKLKEVSDFSALLQKTGKSNLGMMFNSYPSKTNPYYGVRVFENFPDRIVTFGFYRYYPDAKELYKWDPSKYYNWILIEQ</sequence>
<name>A0A1F7J4Z6_9BACT</name>
<comment type="caution">
    <text evidence="1">The sequence shown here is derived from an EMBL/GenBank/DDBJ whole genome shotgun (WGS) entry which is preliminary data.</text>
</comment>
<protein>
    <submittedName>
        <fullName evidence="1">Uncharacterized protein</fullName>
    </submittedName>
</protein>
<reference evidence="1 2" key="1">
    <citation type="journal article" date="2016" name="Nat. Commun.">
        <title>Thousands of microbial genomes shed light on interconnected biogeochemical processes in an aquifer system.</title>
        <authorList>
            <person name="Anantharaman K."/>
            <person name="Brown C.T."/>
            <person name="Hug L.A."/>
            <person name="Sharon I."/>
            <person name="Castelle C.J."/>
            <person name="Probst A.J."/>
            <person name="Thomas B.C."/>
            <person name="Singh A."/>
            <person name="Wilkins M.J."/>
            <person name="Karaoz U."/>
            <person name="Brodie E.L."/>
            <person name="Williams K.H."/>
            <person name="Hubbard S.S."/>
            <person name="Banfield J.F."/>
        </authorList>
    </citation>
    <scope>NUCLEOTIDE SEQUENCE [LARGE SCALE GENOMIC DNA]</scope>
</reference>
<dbReference type="AlphaFoldDB" id="A0A1F7J4Z6"/>
<accession>A0A1F7J4Z6</accession>
<gene>
    <name evidence="1" type="ORF">A3B50_00585</name>
</gene>
<proteinExistence type="predicted"/>
<organism evidence="1 2">
    <name type="scientific">Candidatus Roizmanbacteria bacterium RIFCSPLOWO2_01_FULL_40_42</name>
    <dbReference type="NCBI Taxonomy" id="1802066"/>
    <lineage>
        <taxon>Bacteria</taxon>
        <taxon>Candidatus Roizmaniibacteriota</taxon>
    </lineage>
</organism>
<evidence type="ECO:0000313" key="1">
    <source>
        <dbReference type="EMBL" id="OGK50660.1"/>
    </source>
</evidence>
<dbReference type="EMBL" id="MGAQ01000014">
    <property type="protein sequence ID" value="OGK50660.1"/>
    <property type="molecule type" value="Genomic_DNA"/>
</dbReference>